<dbReference type="CDD" id="cd00118">
    <property type="entry name" value="LysM"/>
    <property type="match status" value="1"/>
</dbReference>
<evidence type="ECO:0000313" key="4">
    <source>
        <dbReference type="EMBL" id="GGG25298.1"/>
    </source>
</evidence>
<dbReference type="Pfam" id="PF02872">
    <property type="entry name" value="5_nucleotid_C"/>
    <property type="match status" value="1"/>
</dbReference>
<dbReference type="Proteomes" id="UP000644756">
    <property type="component" value="Unassembled WGS sequence"/>
</dbReference>
<dbReference type="AlphaFoldDB" id="A0A917G6G8"/>
<dbReference type="GO" id="GO:0000166">
    <property type="term" value="F:nucleotide binding"/>
    <property type="evidence" value="ECO:0007669"/>
    <property type="project" value="UniProtKB-KW"/>
</dbReference>
<dbReference type="EMBL" id="BMGR01000022">
    <property type="protein sequence ID" value="GGG25298.1"/>
    <property type="molecule type" value="Genomic_DNA"/>
</dbReference>
<name>A0A917G6G8_9BACL</name>
<feature type="chain" id="PRO_5038171740" evidence="2">
    <location>
        <begin position="28"/>
        <end position="587"/>
    </location>
</feature>
<dbReference type="InterPro" id="IPR029052">
    <property type="entry name" value="Metallo-depent_PP-like"/>
</dbReference>
<dbReference type="Gene3D" id="3.90.780.10">
    <property type="entry name" value="5'-Nucleotidase, C-terminal domain"/>
    <property type="match status" value="1"/>
</dbReference>
<proteinExistence type="inferred from homology"/>
<dbReference type="InterPro" id="IPR004843">
    <property type="entry name" value="Calcineurin-like_PHP"/>
</dbReference>
<dbReference type="GO" id="GO:0016787">
    <property type="term" value="F:hydrolase activity"/>
    <property type="evidence" value="ECO:0007669"/>
    <property type="project" value="UniProtKB-KW"/>
</dbReference>
<dbReference type="Gene3D" id="3.10.350.10">
    <property type="entry name" value="LysM domain"/>
    <property type="match status" value="1"/>
</dbReference>
<dbReference type="InterPro" id="IPR036779">
    <property type="entry name" value="LysM_dom_sf"/>
</dbReference>
<dbReference type="Pfam" id="PF00149">
    <property type="entry name" value="Metallophos"/>
    <property type="match status" value="1"/>
</dbReference>
<dbReference type="SMART" id="SM00257">
    <property type="entry name" value="LysM"/>
    <property type="match status" value="1"/>
</dbReference>
<dbReference type="InterPro" id="IPR006179">
    <property type="entry name" value="5_nucleotidase/apyrase"/>
</dbReference>
<feature type="domain" description="LysM" evidence="3">
    <location>
        <begin position="542"/>
        <end position="586"/>
    </location>
</feature>
<dbReference type="PANTHER" id="PTHR11575:SF24">
    <property type="entry name" value="5'-NUCLEOTIDASE"/>
    <property type="match status" value="1"/>
</dbReference>
<reference evidence="4" key="2">
    <citation type="submission" date="2020-09" db="EMBL/GenBank/DDBJ databases">
        <authorList>
            <person name="Sun Q."/>
            <person name="Zhou Y."/>
        </authorList>
    </citation>
    <scope>NUCLEOTIDE SEQUENCE</scope>
    <source>
        <strain evidence="4">CGMCC 1.12987</strain>
    </source>
</reference>
<comment type="caution">
    <text evidence="4">The sequence shown here is derived from an EMBL/GenBank/DDBJ whole genome shotgun (WGS) entry which is preliminary data.</text>
</comment>
<accession>A0A917G6G8</accession>
<dbReference type="RefSeq" id="WP_188533549.1">
    <property type="nucleotide sequence ID" value="NZ_BMGR01000022.1"/>
</dbReference>
<dbReference type="InterPro" id="IPR018392">
    <property type="entry name" value="LysM"/>
</dbReference>
<evidence type="ECO:0000259" key="3">
    <source>
        <dbReference type="PROSITE" id="PS51782"/>
    </source>
</evidence>
<dbReference type="PROSITE" id="PS51782">
    <property type="entry name" value="LYSM"/>
    <property type="match status" value="1"/>
</dbReference>
<evidence type="ECO:0000313" key="5">
    <source>
        <dbReference type="Proteomes" id="UP000644756"/>
    </source>
</evidence>
<dbReference type="SUPFAM" id="SSF55816">
    <property type="entry name" value="5'-nucleotidase (syn. UDP-sugar hydrolase), C-terminal domain"/>
    <property type="match status" value="1"/>
</dbReference>
<dbReference type="SUPFAM" id="SSF54106">
    <property type="entry name" value="LysM domain"/>
    <property type="match status" value="1"/>
</dbReference>
<evidence type="ECO:0000256" key="1">
    <source>
        <dbReference type="ARBA" id="ARBA00022729"/>
    </source>
</evidence>
<dbReference type="SUPFAM" id="SSF56300">
    <property type="entry name" value="Metallo-dependent phosphatases"/>
    <property type="match status" value="1"/>
</dbReference>
<dbReference type="InterPro" id="IPR008334">
    <property type="entry name" value="5'-Nucleotdase_C"/>
</dbReference>
<dbReference type="InterPro" id="IPR036907">
    <property type="entry name" value="5'-Nucleotdase_C_sf"/>
</dbReference>
<organism evidence="4 5">
    <name type="scientific">Paenibacillus abyssi</name>
    <dbReference type="NCBI Taxonomy" id="1340531"/>
    <lineage>
        <taxon>Bacteria</taxon>
        <taxon>Bacillati</taxon>
        <taxon>Bacillota</taxon>
        <taxon>Bacilli</taxon>
        <taxon>Bacillales</taxon>
        <taxon>Paenibacillaceae</taxon>
        <taxon>Paenibacillus</taxon>
    </lineage>
</organism>
<dbReference type="PRINTS" id="PR01607">
    <property type="entry name" value="APYRASEFAMLY"/>
</dbReference>
<reference evidence="4" key="1">
    <citation type="journal article" date="2014" name="Int. J. Syst. Evol. Microbiol.">
        <title>Complete genome sequence of Corynebacterium casei LMG S-19264T (=DSM 44701T), isolated from a smear-ripened cheese.</title>
        <authorList>
            <consortium name="US DOE Joint Genome Institute (JGI-PGF)"/>
            <person name="Walter F."/>
            <person name="Albersmeier A."/>
            <person name="Kalinowski J."/>
            <person name="Ruckert C."/>
        </authorList>
    </citation>
    <scope>NUCLEOTIDE SEQUENCE</scope>
    <source>
        <strain evidence="4">CGMCC 1.12987</strain>
    </source>
</reference>
<dbReference type="CDD" id="cd00845">
    <property type="entry name" value="MPP_UshA_N_like"/>
    <property type="match status" value="1"/>
</dbReference>
<keyword evidence="2" id="KW-0378">Hydrolase</keyword>
<keyword evidence="1 2" id="KW-0732">Signal</keyword>
<dbReference type="Pfam" id="PF01476">
    <property type="entry name" value="LysM"/>
    <property type="match status" value="1"/>
</dbReference>
<comment type="similarity">
    <text evidence="2">Belongs to the 5'-nucleotidase family.</text>
</comment>
<sequence length="587" mass="63209">MKRWRTKVASMLAGLLLLMQFGGYIVAAEPDDPAAAAGDGQRITIVHVNDMHSRVEESGSSIGYARLSSFIKDLKASNPNTLVLDAGDTLHGQTIANLVRGESIVRIMNEIGFDALTSGNHDYNYGSDRLLELAGMASFPVLGANVYKANGERFLEPYVIKEVGGLSIAIFGLATPETLYKTHPNNVKGLTFADPVAEAQQMVDELSGRADIIIALSHLGLDASSRDTSLKVAEQVPGIDIIIDGHSHTLLENGLVEGDTLIAQTGEYGEHIGVIELTIEEGRLSGKQARLVTREEAESIVPDPAVLDIINEVKTEQEEVLSEVVGMTAVDLNGERDYVRTGETNLGNLITDAMLDETGADVAITNGGGIRASIPAGDITIGQVITVLPFGNYIQTKYVTGAQLKAALEHGVGSYPDSLGAFPHVAGMKFKFDAGKPKGERVHSVMIKGTPLDVKKSYLLATNDFMAAGGDAYDMLGAPPIVNDYSSLEEALIRYIQKVGRVNAKVEGRIVVDAFAPKQPPVSKPAPAKPVTEKPVQEQPVKTYTVKKGDTLWKIAKMHNTTWQKLQKINKIKNPDRIYPGQKIILP</sequence>
<keyword evidence="5" id="KW-1185">Reference proteome</keyword>
<keyword evidence="2" id="KW-0547">Nucleotide-binding</keyword>
<dbReference type="GO" id="GO:0009166">
    <property type="term" value="P:nucleotide catabolic process"/>
    <property type="evidence" value="ECO:0007669"/>
    <property type="project" value="InterPro"/>
</dbReference>
<gene>
    <name evidence="4" type="ORF">GCM10010916_47190</name>
</gene>
<dbReference type="Gene3D" id="3.60.21.10">
    <property type="match status" value="1"/>
</dbReference>
<dbReference type="PANTHER" id="PTHR11575">
    <property type="entry name" value="5'-NUCLEOTIDASE-RELATED"/>
    <property type="match status" value="1"/>
</dbReference>
<feature type="signal peptide" evidence="2">
    <location>
        <begin position="1"/>
        <end position="27"/>
    </location>
</feature>
<evidence type="ECO:0000256" key="2">
    <source>
        <dbReference type="RuleBase" id="RU362119"/>
    </source>
</evidence>
<protein>
    <submittedName>
        <fullName evidence="4">Metallophosphatase</fullName>
    </submittedName>
</protein>